<dbReference type="AlphaFoldDB" id="A0AAE0B7F1"/>
<keyword evidence="2" id="KW-1185">Reference proteome</keyword>
<dbReference type="InterPro" id="IPR053151">
    <property type="entry name" value="RNase_H-like"/>
</dbReference>
<evidence type="ECO:0008006" key="3">
    <source>
        <dbReference type="Google" id="ProtNLM"/>
    </source>
</evidence>
<dbReference type="EMBL" id="JANJYJ010000001">
    <property type="protein sequence ID" value="KAK3230675.1"/>
    <property type="molecule type" value="Genomic_DNA"/>
</dbReference>
<dbReference type="Proteomes" id="UP001281410">
    <property type="component" value="Unassembled WGS sequence"/>
</dbReference>
<reference evidence="1" key="1">
    <citation type="journal article" date="2023" name="Plant J.">
        <title>Genome sequences and population genomics provide insights into the demographic history, inbreeding, and mutation load of two 'living fossil' tree species of Dipteronia.</title>
        <authorList>
            <person name="Feng Y."/>
            <person name="Comes H.P."/>
            <person name="Chen J."/>
            <person name="Zhu S."/>
            <person name="Lu R."/>
            <person name="Zhang X."/>
            <person name="Li P."/>
            <person name="Qiu J."/>
            <person name="Olsen K.M."/>
            <person name="Qiu Y."/>
        </authorList>
    </citation>
    <scope>NUCLEOTIDE SEQUENCE</scope>
    <source>
        <strain evidence="1">NBL</strain>
    </source>
</reference>
<sequence>MVGEVKDFDVGPSEDSTGKYLWVYERLPEYCFHSCCLGRTVKECCSDESVSDLGDVASLKLGAWLCAYSPNRGPKFTRCDWKSGDDMIQKRLDRGFKSGRFGPTVTPLFFTNDSMQFSKADAANCVAIPGVLESYAKASEQVVNYDKSALCVSSYVENLEIMRLSAILGIKVVGCHDRYLGLPCFIGRNKRILFTDVVDKILGKIKGSSGVVAIRLGKYTGVVGIVFVSQKRVGGYSGGWKTKFIRTNFIEDDAYVILSIPLLVVDASYTVFWQFDQSGLILREVVGWTESFVTDFREANMSSGVSIPNNEVVWQPPYVGSYKLNTYAAIDSDGKVVGFGTVIRDAESMSLLLASDISMFNVEAGTDAVVVHKWVVVADHLSSEVGLILTDIRVVIQNLNNCSVRFVPRNANFVAQSCQVGFMFSCGLIMDERFLFLY</sequence>
<evidence type="ECO:0000313" key="2">
    <source>
        <dbReference type="Proteomes" id="UP001281410"/>
    </source>
</evidence>
<proteinExistence type="predicted"/>
<accession>A0AAE0B7F1</accession>
<dbReference type="PANTHER" id="PTHR47723:SF19">
    <property type="entry name" value="POLYNUCLEOTIDYL TRANSFERASE, RIBONUCLEASE H-LIKE SUPERFAMILY PROTEIN"/>
    <property type="match status" value="1"/>
</dbReference>
<organism evidence="1 2">
    <name type="scientific">Dipteronia sinensis</name>
    <dbReference type="NCBI Taxonomy" id="43782"/>
    <lineage>
        <taxon>Eukaryota</taxon>
        <taxon>Viridiplantae</taxon>
        <taxon>Streptophyta</taxon>
        <taxon>Embryophyta</taxon>
        <taxon>Tracheophyta</taxon>
        <taxon>Spermatophyta</taxon>
        <taxon>Magnoliopsida</taxon>
        <taxon>eudicotyledons</taxon>
        <taxon>Gunneridae</taxon>
        <taxon>Pentapetalae</taxon>
        <taxon>rosids</taxon>
        <taxon>malvids</taxon>
        <taxon>Sapindales</taxon>
        <taxon>Sapindaceae</taxon>
        <taxon>Hippocastanoideae</taxon>
        <taxon>Acereae</taxon>
        <taxon>Dipteronia</taxon>
    </lineage>
</organism>
<gene>
    <name evidence="1" type="ORF">Dsin_002556</name>
</gene>
<protein>
    <recommendedName>
        <fullName evidence="3">RNase H type-1 domain-containing protein</fullName>
    </recommendedName>
</protein>
<evidence type="ECO:0000313" key="1">
    <source>
        <dbReference type="EMBL" id="KAK3230675.1"/>
    </source>
</evidence>
<dbReference type="PANTHER" id="PTHR47723">
    <property type="entry name" value="OS05G0353850 PROTEIN"/>
    <property type="match status" value="1"/>
</dbReference>
<name>A0AAE0B7F1_9ROSI</name>
<comment type="caution">
    <text evidence="1">The sequence shown here is derived from an EMBL/GenBank/DDBJ whole genome shotgun (WGS) entry which is preliminary data.</text>
</comment>